<dbReference type="Gene3D" id="3.90.1150.10">
    <property type="entry name" value="Aspartate Aminotransferase, domain 1"/>
    <property type="match status" value="1"/>
</dbReference>
<dbReference type="GO" id="GO:0030170">
    <property type="term" value="F:pyridoxal phosphate binding"/>
    <property type="evidence" value="ECO:0007669"/>
    <property type="project" value="TreeGrafter"/>
</dbReference>
<reference evidence="4 5" key="1">
    <citation type="submission" date="2020-08" db="EMBL/GenBank/DDBJ databases">
        <title>Sequencing the genomes of 1000 actinobacteria strains.</title>
        <authorList>
            <person name="Klenk H.-P."/>
        </authorList>
    </citation>
    <scope>NUCLEOTIDE SEQUENCE [LARGE SCALE GENOMIC DNA]</scope>
    <source>
        <strain evidence="4 5">DSM 46887</strain>
    </source>
</reference>
<comment type="cofactor">
    <cofactor evidence="1">
        <name>pyridoxal 5'-phosphate</name>
        <dbReference type="ChEBI" id="CHEBI:597326"/>
    </cofactor>
</comment>
<feature type="region of interest" description="Disordered" evidence="3">
    <location>
        <begin position="1"/>
        <end position="33"/>
    </location>
</feature>
<dbReference type="Pfam" id="PF01041">
    <property type="entry name" value="DegT_DnrJ_EryC1"/>
    <property type="match status" value="1"/>
</dbReference>
<sequence>MSGDRKGPAPERPPWGTGHAEDGELAVHGGDPVRRAPWPTYDKGAVFVHPEDEEAALRAVRSHLYFRYDYRAQQETECGRFEEKLCRYFGSRHALAVSSGTTAIALAIMAAGIPPGSLIACPGFTFVATPSAIVLAGCKPLLVEVDENLHLDLADLRRRWTPEIKAILVVHMRGFAADMEALTRFAAEMGVPVFEDAVPALGAELNGRKLGTFGLAGAFSTQSDKSLNCGEGGFLVTDDSTLFARAVVLSGAYEGRFRRHFPDGDPPIDTDLDLPLLSFRMDEIRAALLRAEMERLPIRLRRFHRNYAHVAERLADVPGIAIRQPVAPGAYLGEAFIFRVPGGDAKWFAHALCREGIDARNLGSDEDDNVRVFWNWRFMFGDRDVTAIKALLPDTTRYLEEAVDIPLSSSLSTDDCDDLVRAVRKVARAMERRPEPVPPGADGERGYALADPALGQVEEPVPLPVRAERPVPAAEAADTARAGQRR</sequence>
<dbReference type="InterPro" id="IPR015424">
    <property type="entry name" value="PyrdxlP-dep_Trfase"/>
</dbReference>
<dbReference type="Gene3D" id="3.40.640.10">
    <property type="entry name" value="Type I PLP-dependent aspartate aminotransferase-like (Major domain)"/>
    <property type="match status" value="1"/>
</dbReference>
<keyword evidence="5" id="KW-1185">Reference proteome</keyword>
<dbReference type="SUPFAM" id="SSF53383">
    <property type="entry name" value="PLP-dependent transferases"/>
    <property type="match status" value="1"/>
</dbReference>
<evidence type="ECO:0000256" key="3">
    <source>
        <dbReference type="SAM" id="MobiDB-lite"/>
    </source>
</evidence>
<feature type="region of interest" description="Disordered" evidence="3">
    <location>
        <begin position="430"/>
        <end position="486"/>
    </location>
</feature>
<dbReference type="PANTHER" id="PTHR30244">
    <property type="entry name" value="TRANSAMINASE"/>
    <property type="match status" value="1"/>
</dbReference>
<comment type="similarity">
    <text evidence="2">Belongs to the DegT/DnrJ/EryC1 family.</text>
</comment>
<dbReference type="InterPro" id="IPR015421">
    <property type="entry name" value="PyrdxlP-dep_Trfase_major"/>
</dbReference>
<name>A0A7W9IN09_9ACTN</name>
<protein>
    <submittedName>
        <fullName evidence="4">dTDP-4-amino-4,6-dideoxygalactose transaminase</fullName>
    </submittedName>
</protein>
<dbReference type="GO" id="GO:0000271">
    <property type="term" value="P:polysaccharide biosynthetic process"/>
    <property type="evidence" value="ECO:0007669"/>
    <property type="project" value="TreeGrafter"/>
</dbReference>
<evidence type="ECO:0000313" key="5">
    <source>
        <dbReference type="Proteomes" id="UP000540685"/>
    </source>
</evidence>
<dbReference type="RefSeq" id="WP_311734294.1">
    <property type="nucleotide sequence ID" value="NZ_JACHMP010000001.1"/>
</dbReference>
<proteinExistence type="inferred from homology"/>
<dbReference type="EMBL" id="JACHMP010000001">
    <property type="protein sequence ID" value="MBB5823740.1"/>
    <property type="molecule type" value="Genomic_DNA"/>
</dbReference>
<evidence type="ECO:0000256" key="1">
    <source>
        <dbReference type="ARBA" id="ARBA00001933"/>
    </source>
</evidence>
<dbReference type="PANTHER" id="PTHR30244:SF34">
    <property type="entry name" value="DTDP-4-AMINO-4,6-DIDEOXYGALACTOSE TRANSAMINASE"/>
    <property type="match status" value="1"/>
</dbReference>
<gene>
    <name evidence="4" type="ORF">F4562_006802</name>
</gene>
<dbReference type="InterPro" id="IPR015422">
    <property type="entry name" value="PyrdxlP-dep_Trfase_small"/>
</dbReference>
<dbReference type="AlphaFoldDB" id="A0A7W9IN09"/>
<dbReference type="GO" id="GO:0008483">
    <property type="term" value="F:transaminase activity"/>
    <property type="evidence" value="ECO:0007669"/>
    <property type="project" value="TreeGrafter"/>
</dbReference>
<accession>A0A7W9IN09</accession>
<comment type="caution">
    <text evidence="4">The sequence shown here is derived from an EMBL/GenBank/DDBJ whole genome shotgun (WGS) entry which is preliminary data.</text>
</comment>
<keyword evidence="2" id="KW-0663">Pyridoxal phosphate</keyword>
<dbReference type="InterPro" id="IPR000653">
    <property type="entry name" value="DegT/StrS_aminotransferase"/>
</dbReference>
<dbReference type="Proteomes" id="UP000540685">
    <property type="component" value="Unassembled WGS sequence"/>
</dbReference>
<evidence type="ECO:0000313" key="4">
    <source>
        <dbReference type="EMBL" id="MBB5823740.1"/>
    </source>
</evidence>
<evidence type="ECO:0000256" key="2">
    <source>
        <dbReference type="RuleBase" id="RU004508"/>
    </source>
</evidence>
<organism evidence="4 5">
    <name type="scientific">Streptosporangium becharense</name>
    <dbReference type="NCBI Taxonomy" id="1816182"/>
    <lineage>
        <taxon>Bacteria</taxon>
        <taxon>Bacillati</taxon>
        <taxon>Actinomycetota</taxon>
        <taxon>Actinomycetes</taxon>
        <taxon>Streptosporangiales</taxon>
        <taxon>Streptosporangiaceae</taxon>
        <taxon>Streptosporangium</taxon>
    </lineage>
</organism>